<keyword evidence="3" id="KW-0862">Zinc</keyword>
<keyword evidence="7" id="KW-1185">Reference proteome</keyword>
<evidence type="ECO:0000256" key="3">
    <source>
        <dbReference type="ARBA" id="ARBA00022833"/>
    </source>
</evidence>
<keyword evidence="1" id="KW-0479">Metal-binding</keyword>
<evidence type="ECO:0000256" key="4">
    <source>
        <dbReference type="PROSITE-ProRule" id="PRU01343"/>
    </source>
</evidence>
<evidence type="ECO:0000256" key="2">
    <source>
        <dbReference type="ARBA" id="ARBA00022771"/>
    </source>
</evidence>
<sequence length="168" mass="18747">MTPRVLPDAPVSISSILEAHSAQRKVGNKSRVSPATSGGDWPRRLAASISGGDWRCRPLAAAILLHPVPVVARFEGEASAGQLGRPSHREQPMDYEPTKFCSLCGRKAARWISWSPANPGRRYYSCVDNQHGFIEWHEGPTTSFIRDLLGDLRDKVWMRLLLLFSPMR</sequence>
<dbReference type="Gramene" id="TuG1812G0100000636.01.T01">
    <property type="protein sequence ID" value="TuG1812G0100000636.01.T01"/>
    <property type="gene ID" value="TuG1812G0100000636.01"/>
</dbReference>
<keyword evidence="2 4" id="KW-0863">Zinc-finger</keyword>
<evidence type="ECO:0000313" key="7">
    <source>
        <dbReference type="Proteomes" id="UP000015106"/>
    </source>
</evidence>
<feature type="domain" description="GRF-type" evidence="5">
    <location>
        <begin position="101"/>
        <end position="140"/>
    </location>
</feature>
<reference evidence="6" key="3">
    <citation type="submission" date="2022-06" db="UniProtKB">
        <authorList>
            <consortium name="EnsemblPlants"/>
        </authorList>
    </citation>
    <scope>IDENTIFICATION</scope>
</reference>
<dbReference type="PANTHER" id="PTHR33248">
    <property type="entry name" value="ZINC ION-BINDING PROTEIN"/>
    <property type="match status" value="1"/>
</dbReference>
<dbReference type="Proteomes" id="UP000015106">
    <property type="component" value="Chromosome 1"/>
</dbReference>
<dbReference type="InterPro" id="IPR010666">
    <property type="entry name" value="Znf_GRF"/>
</dbReference>
<name>A0A8R7NYR3_TRIUA</name>
<dbReference type="EnsemblPlants" id="TuG1812G0100000636.01.T01">
    <property type="protein sequence ID" value="TuG1812G0100000636.01.T01"/>
    <property type="gene ID" value="TuG1812G0100000636.01"/>
</dbReference>
<dbReference type="PROSITE" id="PS51999">
    <property type="entry name" value="ZF_GRF"/>
    <property type="match status" value="1"/>
</dbReference>
<evidence type="ECO:0000256" key="1">
    <source>
        <dbReference type="ARBA" id="ARBA00022723"/>
    </source>
</evidence>
<proteinExistence type="predicted"/>
<reference evidence="7" key="1">
    <citation type="journal article" date="2013" name="Nature">
        <title>Draft genome of the wheat A-genome progenitor Triticum urartu.</title>
        <authorList>
            <person name="Ling H.Q."/>
            <person name="Zhao S."/>
            <person name="Liu D."/>
            <person name="Wang J."/>
            <person name="Sun H."/>
            <person name="Zhang C."/>
            <person name="Fan H."/>
            <person name="Li D."/>
            <person name="Dong L."/>
            <person name="Tao Y."/>
            <person name="Gao C."/>
            <person name="Wu H."/>
            <person name="Li Y."/>
            <person name="Cui Y."/>
            <person name="Guo X."/>
            <person name="Zheng S."/>
            <person name="Wang B."/>
            <person name="Yu K."/>
            <person name="Liang Q."/>
            <person name="Yang W."/>
            <person name="Lou X."/>
            <person name="Chen J."/>
            <person name="Feng M."/>
            <person name="Jian J."/>
            <person name="Zhang X."/>
            <person name="Luo G."/>
            <person name="Jiang Y."/>
            <person name="Liu J."/>
            <person name="Wang Z."/>
            <person name="Sha Y."/>
            <person name="Zhang B."/>
            <person name="Wu H."/>
            <person name="Tang D."/>
            <person name="Shen Q."/>
            <person name="Xue P."/>
            <person name="Zou S."/>
            <person name="Wang X."/>
            <person name="Liu X."/>
            <person name="Wang F."/>
            <person name="Yang Y."/>
            <person name="An X."/>
            <person name="Dong Z."/>
            <person name="Zhang K."/>
            <person name="Zhang X."/>
            <person name="Luo M.C."/>
            <person name="Dvorak J."/>
            <person name="Tong Y."/>
            <person name="Wang J."/>
            <person name="Yang H."/>
            <person name="Li Z."/>
            <person name="Wang D."/>
            <person name="Zhang A."/>
            <person name="Wang J."/>
        </authorList>
    </citation>
    <scope>NUCLEOTIDE SEQUENCE</scope>
    <source>
        <strain evidence="7">cv. G1812</strain>
    </source>
</reference>
<protein>
    <recommendedName>
        <fullName evidence="5">GRF-type domain-containing protein</fullName>
    </recommendedName>
</protein>
<reference evidence="6" key="2">
    <citation type="submission" date="2018-03" db="EMBL/GenBank/DDBJ databases">
        <title>The Triticum urartu genome reveals the dynamic nature of wheat genome evolution.</title>
        <authorList>
            <person name="Ling H."/>
            <person name="Ma B."/>
            <person name="Shi X."/>
            <person name="Liu H."/>
            <person name="Dong L."/>
            <person name="Sun H."/>
            <person name="Cao Y."/>
            <person name="Gao Q."/>
            <person name="Zheng S."/>
            <person name="Li Y."/>
            <person name="Yu Y."/>
            <person name="Du H."/>
            <person name="Qi M."/>
            <person name="Li Y."/>
            <person name="Yu H."/>
            <person name="Cui Y."/>
            <person name="Wang N."/>
            <person name="Chen C."/>
            <person name="Wu H."/>
            <person name="Zhao Y."/>
            <person name="Zhang J."/>
            <person name="Li Y."/>
            <person name="Zhou W."/>
            <person name="Zhang B."/>
            <person name="Hu W."/>
            <person name="Eijk M."/>
            <person name="Tang J."/>
            <person name="Witsenboer H."/>
            <person name="Zhao S."/>
            <person name="Li Z."/>
            <person name="Zhang A."/>
            <person name="Wang D."/>
            <person name="Liang C."/>
        </authorList>
    </citation>
    <scope>NUCLEOTIDE SEQUENCE [LARGE SCALE GENOMIC DNA]</scope>
    <source>
        <strain evidence="6">cv. G1812</strain>
    </source>
</reference>
<accession>A0A8R7NYR3</accession>
<organism evidence="6 7">
    <name type="scientific">Triticum urartu</name>
    <name type="common">Red wild einkorn</name>
    <name type="synonym">Crithodium urartu</name>
    <dbReference type="NCBI Taxonomy" id="4572"/>
    <lineage>
        <taxon>Eukaryota</taxon>
        <taxon>Viridiplantae</taxon>
        <taxon>Streptophyta</taxon>
        <taxon>Embryophyta</taxon>
        <taxon>Tracheophyta</taxon>
        <taxon>Spermatophyta</taxon>
        <taxon>Magnoliopsida</taxon>
        <taxon>Liliopsida</taxon>
        <taxon>Poales</taxon>
        <taxon>Poaceae</taxon>
        <taxon>BOP clade</taxon>
        <taxon>Pooideae</taxon>
        <taxon>Triticodae</taxon>
        <taxon>Triticeae</taxon>
        <taxon>Triticinae</taxon>
        <taxon>Triticum</taxon>
    </lineage>
</organism>
<dbReference type="AlphaFoldDB" id="A0A8R7NYR3"/>
<evidence type="ECO:0000313" key="6">
    <source>
        <dbReference type="EnsemblPlants" id="TuG1812G0100000636.01.T01"/>
    </source>
</evidence>
<evidence type="ECO:0000259" key="5">
    <source>
        <dbReference type="PROSITE" id="PS51999"/>
    </source>
</evidence>
<dbReference type="GO" id="GO:0008270">
    <property type="term" value="F:zinc ion binding"/>
    <property type="evidence" value="ECO:0007669"/>
    <property type="project" value="UniProtKB-KW"/>
</dbReference>